<dbReference type="Proteomes" id="UP000276133">
    <property type="component" value="Unassembled WGS sequence"/>
</dbReference>
<protein>
    <submittedName>
        <fullName evidence="2">Uncharacterized protein</fullName>
    </submittedName>
</protein>
<accession>A0A3M7RTK0</accession>
<evidence type="ECO:0000313" key="3">
    <source>
        <dbReference type="Proteomes" id="UP000276133"/>
    </source>
</evidence>
<comment type="caution">
    <text evidence="2">The sequence shown here is derived from an EMBL/GenBank/DDBJ whole genome shotgun (WGS) entry which is preliminary data.</text>
</comment>
<evidence type="ECO:0000313" key="2">
    <source>
        <dbReference type="EMBL" id="RNA26812.1"/>
    </source>
</evidence>
<keyword evidence="1" id="KW-1133">Transmembrane helix</keyword>
<keyword evidence="1" id="KW-0472">Membrane</keyword>
<dbReference type="AlphaFoldDB" id="A0A3M7RTK0"/>
<dbReference type="EMBL" id="REGN01002667">
    <property type="protein sequence ID" value="RNA26812.1"/>
    <property type="molecule type" value="Genomic_DNA"/>
</dbReference>
<sequence>MKWTVPEKEWNRDAFHKKPFPFGHISIPFDPFHSIPTVPFVPSILFWMVSNTVVLAKMIWNGWQGWNGWNGWNGIELMERFEWKG</sequence>
<keyword evidence="1" id="KW-0812">Transmembrane</keyword>
<reference evidence="2 3" key="1">
    <citation type="journal article" date="2018" name="Sci. Rep.">
        <title>Genomic signatures of local adaptation to the degree of environmental predictability in rotifers.</title>
        <authorList>
            <person name="Franch-Gras L."/>
            <person name="Hahn C."/>
            <person name="Garcia-Roger E.M."/>
            <person name="Carmona M.J."/>
            <person name="Serra M."/>
            <person name="Gomez A."/>
        </authorList>
    </citation>
    <scope>NUCLEOTIDE SEQUENCE [LARGE SCALE GENOMIC DNA]</scope>
    <source>
        <strain evidence="2">HYR1</strain>
    </source>
</reference>
<organism evidence="2 3">
    <name type="scientific">Brachionus plicatilis</name>
    <name type="common">Marine rotifer</name>
    <name type="synonym">Brachionus muelleri</name>
    <dbReference type="NCBI Taxonomy" id="10195"/>
    <lineage>
        <taxon>Eukaryota</taxon>
        <taxon>Metazoa</taxon>
        <taxon>Spiralia</taxon>
        <taxon>Gnathifera</taxon>
        <taxon>Rotifera</taxon>
        <taxon>Eurotatoria</taxon>
        <taxon>Monogononta</taxon>
        <taxon>Pseudotrocha</taxon>
        <taxon>Ploima</taxon>
        <taxon>Brachionidae</taxon>
        <taxon>Brachionus</taxon>
    </lineage>
</organism>
<gene>
    <name evidence="2" type="ORF">BpHYR1_023730</name>
</gene>
<feature type="transmembrane region" description="Helical" evidence="1">
    <location>
        <begin position="40"/>
        <end position="60"/>
    </location>
</feature>
<evidence type="ECO:0000256" key="1">
    <source>
        <dbReference type="SAM" id="Phobius"/>
    </source>
</evidence>
<proteinExistence type="predicted"/>
<keyword evidence="3" id="KW-1185">Reference proteome</keyword>
<name>A0A3M7RTK0_BRAPC</name>